<dbReference type="SUPFAM" id="SSF53335">
    <property type="entry name" value="S-adenosyl-L-methionine-dependent methyltransferases"/>
    <property type="match status" value="1"/>
</dbReference>
<name>A0ABS0GNU6_9ACTN</name>
<dbReference type="Gene3D" id="3.40.50.150">
    <property type="entry name" value="Vaccinia Virus protein VP39"/>
    <property type="match status" value="1"/>
</dbReference>
<evidence type="ECO:0000256" key="1">
    <source>
        <dbReference type="SAM" id="MobiDB-lite"/>
    </source>
</evidence>
<keyword evidence="2" id="KW-0808">Transferase</keyword>
<dbReference type="InterPro" id="IPR029063">
    <property type="entry name" value="SAM-dependent_MTases_sf"/>
</dbReference>
<evidence type="ECO:0000313" key="3">
    <source>
        <dbReference type="Proteomes" id="UP000638560"/>
    </source>
</evidence>
<sequence>MVPPSSAPATSTTPETDLRPDPGSFRDPANRVLHADGQILRGLGPRAAEDWQALVGTEFFPRLIAEGKICGTEALEPQAVPASQAGQWSTVLRHERIPFVSYPYEWSFAMLRDAALLHLEILRTAVPAGFTTKDGSAYNLQWRGVEPVFIDIGSFEPARDGEPWAGYRQFCQTMLYPLLLQAHLGLDFQPWLRSRIDGLEAGQLRKLFDGTRRFRAGVLKHVHLHDAMQNRFAGASTGAVREQLKDAGFSRELVLATLRAIDKLVRRLDWQPPQSHWSDYRETCTYSDADREQKEEFVATALTEAGRPGLVLDLGANDGTYSRLAARHADYVVAVESDPAVVDQLYRRLSAEGERRILPLVMDLADPSPGGGWRGVERASFAARADADAVLALAVVHHLAIGRNVPLPEILDWLVGLMPTAGGDGRLVVEFVHPDDPMAVRLLANKPAGIFPDYHRDEFERLLAQRCTIVRRTELASGTRTLYVGTPRDRG</sequence>
<evidence type="ECO:0000313" key="2">
    <source>
        <dbReference type="EMBL" id="MBF9127871.1"/>
    </source>
</evidence>
<protein>
    <submittedName>
        <fullName evidence="2">Methyltransferase</fullName>
    </submittedName>
</protein>
<dbReference type="GO" id="GO:0008168">
    <property type="term" value="F:methyltransferase activity"/>
    <property type="evidence" value="ECO:0007669"/>
    <property type="project" value="UniProtKB-KW"/>
</dbReference>
<keyword evidence="2" id="KW-0489">Methyltransferase</keyword>
<dbReference type="Proteomes" id="UP000638560">
    <property type="component" value="Unassembled WGS sequence"/>
</dbReference>
<feature type="region of interest" description="Disordered" evidence="1">
    <location>
        <begin position="1"/>
        <end position="29"/>
    </location>
</feature>
<accession>A0ABS0GNU6</accession>
<keyword evidence="3" id="KW-1185">Reference proteome</keyword>
<proteinExistence type="predicted"/>
<dbReference type="GO" id="GO:0032259">
    <property type="term" value="P:methylation"/>
    <property type="evidence" value="ECO:0007669"/>
    <property type="project" value="UniProtKB-KW"/>
</dbReference>
<gene>
    <name evidence="2" type="ORF">I0C86_02490</name>
</gene>
<organism evidence="2 3">
    <name type="scientific">Plantactinospora alkalitolerans</name>
    <dbReference type="NCBI Taxonomy" id="2789879"/>
    <lineage>
        <taxon>Bacteria</taxon>
        <taxon>Bacillati</taxon>
        <taxon>Actinomycetota</taxon>
        <taxon>Actinomycetes</taxon>
        <taxon>Micromonosporales</taxon>
        <taxon>Micromonosporaceae</taxon>
        <taxon>Plantactinospora</taxon>
    </lineage>
</organism>
<dbReference type="CDD" id="cd02440">
    <property type="entry name" value="AdoMet_MTases"/>
    <property type="match status" value="1"/>
</dbReference>
<reference evidence="2 3" key="1">
    <citation type="submission" date="2020-11" db="EMBL/GenBank/DDBJ databases">
        <title>A novel isolate from a Black sea contaminated sediment with potential to produce alkanes: Plantactinospora alkalitolerans sp. nov.</title>
        <authorList>
            <person name="Carro L."/>
            <person name="Veyisoglu A."/>
            <person name="Guven K."/>
            <person name="Schumann P."/>
            <person name="Klenk H.-P."/>
            <person name="Sahin N."/>
        </authorList>
    </citation>
    <scope>NUCLEOTIDE SEQUENCE [LARGE SCALE GENOMIC DNA]</scope>
    <source>
        <strain evidence="2 3">S1510</strain>
    </source>
</reference>
<dbReference type="RefSeq" id="WP_196199538.1">
    <property type="nucleotide sequence ID" value="NZ_JADPUN010000045.1"/>
</dbReference>
<dbReference type="EMBL" id="JADPUN010000045">
    <property type="protein sequence ID" value="MBF9127871.1"/>
    <property type="molecule type" value="Genomic_DNA"/>
</dbReference>
<comment type="caution">
    <text evidence="2">The sequence shown here is derived from an EMBL/GenBank/DDBJ whole genome shotgun (WGS) entry which is preliminary data.</text>
</comment>